<dbReference type="RefSeq" id="WP_020072592.1">
    <property type="nucleotide sequence ID" value="NZ_JBKWRC010000002.1"/>
</dbReference>
<dbReference type="InterPro" id="IPR005562">
    <property type="entry name" value="SpoVA"/>
</dbReference>
<organism evidence="2 3">
    <name type="scientific">Faecalispora sporosphaeroides</name>
    <dbReference type="NCBI Taxonomy" id="1549"/>
    <lineage>
        <taxon>Bacteria</taxon>
        <taxon>Bacillati</taxon>
        <taxon>Bacillota</taxon>
        <taxon>Clostridia</taxon>
        <taxon>Eubacteriales</taxon>
        <taxon>Oscillospiraceae</taxon>
        <taxon>Faecalispora</taxon>
    </lineage>
</organism>
<name>A0A928KV22_9FIRM</name>
<comment type="caution">
    <text evidence="2">The sequence shown here is derived from an EMBL/GenBank/DDBJ whole genome shotgun (WGS) entry which is preliminary data.</text>
</comment>
<dbReference type="Proteomes" id="UP000754750">
    <property type="component" value="Unassembled WGS sequence"/>
</dbReference>
<sequence length="159" mass="17213">MLTQSQKGMNLLKKMTKEEYSKMTEKASPPSPILKNCLMAFLVGGAICTFGQFLVNWFQSSGLDLKEARAAESTTLIALTAIFTALKIYDNLAKHAGAGTLVPITGFANSMVSPAMEFKPEGYVMGIGAKMFVISGPVLVYGICSSVVYGIIIYLFGWY</sequence>
<evidence type="ECO:0000313" key="3">
    <source>
        <dbReference type="Proteomes" id="UP000754750"/>
    </source>
</evidence>
<keyword evidence="1" id="KW-1133">Transmembrane helix</keyword>
<dbReference type="PANTHER" id="PTHR38450:SF1">
    <property type="entry name" value="STAGE V SPORULATION PROTEIN AC"/>
    <property type="match status" value="1"/>
</dbReference>
<feature type="transmembrane region" description="Helical" evidence="1">
    <location>
        <begin position="38"/>
        <end position="58"/>
    </location>
</feature>
<proteinExistence type="predicted"/>
<gene>
    <name evidence="2" type="primary">spoVAC</name>
    <name evidence="2" type="ORF">E7512_07740</name>
</gene>
<keyword evidence="1" id="KW-0812">Transmembrane</keyword>
<dbReference type="Pfam" id="PF03862">
    <property type="entry name" value="SpoVAC_SpoVAEB"/>
    <property type="match status" value="1"/>
</dbReference>
<dbReference type="InterPro" id="IPR014203">
    <property type="entry name" value="Spore_V_AC"/>
</dbReference>
<dbReference type="NCBIfam" id="TIGR02838">
    <property type="entry name" value="spore_V_AC"/>
    <property type="match status" value="1"/>
</dbReference>
<feature type="transmembrane region" description="Helical" evidence="1">
    <location>
        <begin position="70"/>
        <end position="89"/>
    </location>
</feature>
<protein>
    <submittedName>
        <fullName evidence="2">Stage V sporulation protein AC</fullName>
    </submittedName>
</protein>
<keyword evidence="1" id="KW-0472">Membrane</keyword>
<reference evidence="2" key="1">
    <citation type="submission" date="2019-04" db="EMBL/GenBank/DDBJ databases">
        <title>Evolution of Biomass-Degrading Anaerobic Consortia Revealed by Metagenomics.</title>
        <authorList>
            <person name="Peng X."/>
        </authorList>
    </citation>
    <scope>NUCLEOTIDE SEQUENCE</scope>
    <source>
        <strain evidence="2">SIG551</strain>
    </source>
</reference>
<dbReference type="AlphaFoldDB" id="A0A928KV22"/>
<feature type="transmembrane region" description="Helical" evidence="1">
    <location>
        <begin position="132"/>
        <end position="156"/>
    </location>
</feature>
<dbReference type="EMBL" id="SVNY01000003">
    <property type="protein sequence ID" value="MBE6833456.1"/>
    <property type="molecule type" value="Genomic_DNA"/>
</dbReference>
<accession>A0A928KV22</accession>
<evidence type="ECO:0000256" key="1">
    <source>
        <dbReference type="SAM" id="Phobius"/>
    </source>
</evidence>
<evidence type="ECO:0000313" key="2">
    <source>
        <dbReference type="EMBL" id="MBE6833456.1"/>
    </source>
</evidence>
<feature type="transmembrane region" description="Helical" evidence="1">
    <location>
        <begin position="95"/>
        <end position="112"/>
    </location>
</feature>
<dbReference type="PANTHER" id="PTHR38450">
    <property type="entry name" value="STAGE V SPORULATION PROTEIN AC-RELATED"/>
    <property type="match status" value="1"/>
</dbReference>